<organism evidence="3 4">
    <name type="scientific">Vibrio alfacsensis</name>
    <dbReference type="NCBI Taxonomy" id="1074311"/>
    <lineage>
        <taxon>Bacteria</taxon>
        <taxon>Pseudomonadati</taxon>
        <taxon>Pseudomonadota</taxon>
        <taxon>Gammaproteobacteria</taxon>
        <taxon>Vibrionales</taxon>
        <taxon>Vibrionaceae</taxon>
        <taxon>Vibrio</taxon>
    </lineage>
</organism>
<sequence length="107" mass="11694">MPKSPNQPQTFVTNGSQINKSTPPETQAVLARYQFLYSVIGLLVGLVCVFGGIYLFIHGVSGSTDWYINVLGAESKIAQAAPGAILFVVGIFLVFITRYKFKHIEAK</sequence>
<keyword evidence="2" id="KW-1133">Transmembrane helix</keyword>
<keyword evidence="4" id="KW-1185">Reference proteome</keyword>
<dbReference type="RefSeq" id="WP_085319725.1">
    <property type="nucleotide sequence ID" value="NZ_CP032093.1"/>
</dbReference>
<evidence type="ECO:0000313" key="4">
    <source>
        <dbReference type="Proteomes" id="UP000262832"/>
    </source>
</evidence>
<gene>
    <name evidence="3" type="ORF">D1115_08590</name>
</gene>
<feature type="region of interest" description="Disordered" evidence="1">
    <location>
        <begin position="1"/>
        <end position="22"/>
    </location>
</feature>
<feature type="transmembrane region" description="Helical" evidence="2">
    <location>
        <begin position="77"/>
        <end position="97"/>
    </location>
</feature>
<keyword evidence="2" id="KW-0812">Transmembrane</keyword>
<evidence type="ECO:0000256" key="2">
    <source>
        <dbReference type="SAM" id="Phobius"/>
    </source>
</evidence>
<name>A0ABN5PG10_9VIBR</name>
<reference evidence="3 4" key="1">
    <citation type="submission" date="2018-08" db="EMBL/GenBank/DDBJ databases">
        <title>Genomic taxonomy of the Vibrionaceae family.</title>
        <authorList>
            <person name="Gomez-Gil B."/>
            <person name="Tanaka M."/>
            <person name="Sawabe T."/>
            <person name="Enciso-Ibarra K."/>
        </authorList>
    </citation>
    <scope>NUCLEOTIDE SEQUENCE [LARGE SCALE GENOMIC DNA]</scope>
    <source>
        <strain evidence="3 4">CAIM 1831</strain>
    </source>
</reference>
<proteinExistence type="predicted"/>
<keyword evidence="2" id="KW-0472">Membrane</keyword>
<feature type="transmembrane region" description="Helical" evidence="2">
    <location>
        <begin position="35"/>
        <end position="57"/>
    </location>
</feature>
<dbReference type="Proteomes" id="UP000262832">
    <property type="component" value="Chromosome I"/>
</dbReference>
<evidence type="ECO:0000313" key="3">
    <source>
        <dbReference type="EMBL" id="AXY01238.1"/>
    </source>
</evidence>
<protein>
    <submittedName>
        <fullName evidence="3">Uncharacterized protein</fullName>
    </submittedName>
</protein>
<evidence type="ECO:0000256" key="1">
    <source>
        <dbReference type="SAM" id="MobiDB-lite"/>
    </source>
</evidence>
<dbReference type="EMBL" id="CP032093">
    <property type="protein sequence ID" value="AXY01238.1"/>
    <property type="molecule type" value="Genomic_DNA"/>
</dbReference>
<accession>A0ABN5PG10</accession>